<sequence length="574" mass="63269">MPKDLPGFYFDTQKNRYFPLSSRPSTSPQSTLSRTPSRSSVEVDPSTTPRTISRHTRSAQTLNQRLLSSPVSHCRPLVNHDIQCTRVASTSRFDFSQTASFGDITEFCVSLRRLTTVRHVDTLATTKDGSTHVLYSPSAQTYMWPAEINLHSHSQVSSIKISGQKCVATCFGPVTKVAVQDLHVSGRTTLITLNQVHDVRVSHLQDNALILGAKGKAVYIPDIDISGSVQHLSNFQNSDVFALDRDENFVYTGLRNGSILRHDLRVSSNKHDGQLLFHSRFTPSKNSTSPSPVLYLKLVKDSQLLVSRMNGELCTYDTRFPVHSTPSQIFTGHRNSVTQKLGICIDPMHEFLFAAGEDRCIRGWSLRTGKALHGISSVAVFVPTSTSRSSSSSTLYPDLNQFRNPFNTEFPTPIPTMQVTEESDGSLCLWAGMNMALVVPGNHSDIIPPPPQNPPTIEDVGRARLYETTMNFLRLQCGTLANAPTDAECGEVTRYALAVVAQNALVDAAPAWFNSALQVALQPILQAALQPILHEVQGLRNDVQDLRNGVQDLRNDVQGLCKGVQGLRNDVDHV</sequence>
<gene>
    <name evidence="4" type="ORF">LENED_008422</name>
</gene>
<feature type="region of interest" description="Disordered" evidence="3">
    <location>
        <begin position="19"/>
        <end position="57"/>
    </location>
</feature>
<keyword evidence="1" id="KW-0853">WD repeat</keyword>
<dbReference type="InterPro" id="IPR052254">
    <property type="entry name" value="CUL4-DDB1_E3_ligase_receptor"/>
</dbReference>
<dbReference type="Proteomes" id="UP000188533">
    <property type="component" value="Unassembled WGS sequence"/>
</dbReference>
<organism evidence="4 5">
    <name type="scientific">Lentinula edodes</name>
    <name type="common">Shiitake mushroom</name>
    <name type="synonym">Lentinus edodes</name>
    <dbReference type="NCBI Taxonomy" id="5353"/>
    <lineage>
        <taxon>Eukaryota</taxon>
        <taxon>Fungi</taxon>
        <taxon>Dikarya</taxon>
        <taxon>Basidiomycota</taxon>
        <taxon>Agaricomycotina</taxon>
        <taxon>Agaricomycetes</taxon>
        <taxon>Agaricomycetidae</taxon>
        <taxon>Agaricales</taxon>
        <taxon>Marasmiineae</taxon>
        <taxon>Omphalotaceae</taxon>
        <taxon>Lentinula</taxon>
    </lineage>
</organism>
<dbReference type="Gene3D" id="2.130.10.10">
    <property type="entry name" value="YVTN repeat-like/Quinoprotein amine dehydrogenase"/>
    <property type="match status" value="1"/>
</dbReference>
<dbReference type="InterPro" id="IPR015943">
    <property type="entry name" value="WD40/YVTN_repeat-like_dom_sf"/>
</dbReference>
<dbReference type="STRING" id="5353.A0A1Q3EH64"/>
<protein>
    <submittedName>
        <fullName evidence="4">Dual specificity phosphatase ibp1</fullName>
    </submittedName>
</protein>
<feature type="compositionally biased region" description="Polar residues" evidence="3">
    <location>
        <begin position="22"/>
        <end position="51"/>
    </location>
</feature>
<reference evidence="4 5" key="1">
    <citation type="submission" date="2016-08" db="EMBL/GenBank/DDBJ databases">
        <authorList>
            <consortium name="Lentinula edodes genome sequencing consortium"/>
            <person name="Sakamoto Y."/>
            <person name="Nakade K."/>
            <person name="Sato S."/>
            <person name="Yoshida Y."/>
            <person name="Miyazaki K."/>
            <person name="Natsume S."/>
            <person name="Konno N."/>
        </authorList>
    </citation>
    <scope>NUCLEOTIDE SEQUENCE [LARGE SCALE GENOMIC DNA]</scope>
    <source>
        <strain evidence="4 5">NBRC 111202</strain>
    </source>
</reference>
<accession>A0A1Q3EH64</accession>
<dbReference type="PANTHER" id="PTHR44472">
    <property type="entry name" value="DDB1- AND CUL4-ASSOCIATED FACTOR 4-RELATED"/>
    <property type="match status" value="1"/>
</dbReference>
<reference evidence="4 5" key="2">
    <citation type="submission" date="2017-02" db="EMBL/GenBank/DDBJ databases">
        <title>A genome survey and senescence transcriptome analysis in Lentinula edodes.</title>
        <authorList>
            <person name="Sakamoto Y."/>
            <person name="Nakade K."/>
            <person name="Sato S."/>
            <person name="Yoshida Y."/>
            <person name="Miyazaki K."/>
            <person name="Natsume S."/>
            <person name="Konno N."/>
        </authorList>
    </citation>
    <scope>NUCLEOTIDE SEQUENCE [LARGE SCALE GENOMIC DNA]</scope>
    <source>
        <strain evidence="4 5">NBRC 111202</strain>
    </source>
</reference>
<evidence type="ECO:0000313" key="5">
    <source>
        <dbReference type="Proteomes" id="UP000188533"/>
    </source>
</evidence>
<dbReference type="SUPFAM" id="SSF101908">
    <property type="entry name" value="Putative isomerase YbhE"/>
    <property type="match status" value="1"/>
</dbReference>
<dbReference type="Gene3D" id="1.20.5.190">
    <property type="match status" value="1"/>
</dbReference>
<evidence type="ECO:0000256" key="3">
    <source>
        <dbReference type="SAM" id="MobiDB-lite"/>
    </source>
</evidence>
<comment type="caution">
    <text evidence="4">The sequence shown here is derived from an EMBL/GenBank/DDBJ whole genome shotgun (WGS) entry which is preliminary data.</text>
</comment>
<proteinExistence type="predicted"/>
<keyword evidence="2" id="KW-0677">Repeat</keyword>
<dbReference type="AlphaFoldDB" id="A0A1Q3EH64"/>
<dbReference type="PANTHER" id="PTHR44472:SF1">
    <property type="entry name" value="DDB1 AND CUL4 ASSOCIATED FACTOR 4"/>
    <property type="match status" value="1"/>
</dbReference>
<dbReference type="EMBL" id="BDGU01000322">
    <property type="protein sequence ID" value="GAW06494.1"/>
    <property type="molecule type" value="Genomic_DNA"/>
</dbReference>
<evidence type="ECO:0000313" key="4">
    <source>
        <dbReference type="EMBL" id="GAW06494.1"/>
    </source>
</evidence>
<name>A0A1Q3EH64_LENED</name>
<evidence type="ECO:0000256" key="2">
    <source>
        <dbReference type="ARBA" id="ARBA00022737"/>
    </source>
</evidence>
<evidence type="ECO:0000256" key="1">
    <source>
        <dbReference type="ARBA" id="ARBA00022574"/>
    </source>
</evidence>
<keyword evidence="5" id="KW-1185">Reference proteome</keyword>